<accession>A0A918S4W4</accession>
<dbReference type="PROSITE" id="PS00687">
    <property type="entry name" value="ALDEHYDE_DEHYDR_GLU"/>
    <property type="match status" value="1"/>
</dbReference>
<dbReference type="PIRSF" id="PIRSF036492">
    <property type="entry name" value="ALDH"/>
    <property type="match status" value="1"/>
</dbReference>
<reference evidence="9" key="2">
    <citation type="submission" date="2020-09" db="EMBL/GenBank/DDBJ databases">
        <authorList>
            <person name="Sun Q."/>
            <person name="Kim S."/>
        </authorList>
    </citation>
    <scope>NUCLEOTIDE SEQUENCE</scope>
    <source>
        <strain evidence="9">KCTC 12711</strain>
    </source>
</reference>
<reference evidence="9" key="1">
    <citation type="journal article" date="2014" name="Int. J. Syst. Evol. Microbiol.">
        <title>Complete genome sequence of Corynebacterium casei LMG S-19264T (=DSM 44701T), isolated from a smear-ripened cheese.</title>
        <authorList>
            <consortium name="US DOE Joint Genome Institute (JGI-PGF)"/>
            <person name="Walter F."/>
            <person name="Albersmeier A."/>
            <person name="Kalinowski J."/>
            <person name="Ruckert C."/>
        </authorList>
    </citation>
    <scope>NUCLEOTIDE SEQUENCE</scope>
    <source>
        <strain evidence="9">KCTC 12711</strain>
    </source>
</reference>
<comment type="similarity">
    <text evidence="1 4 7">Belongs to the aldehyde dehydrogenase family.</text>
</comment>
<evidence type="ECO:0000256" key="6">
    <source>
        <dbReference type="PROSITE-ProRule" id="PRU10007"/>
    </source>
</evidence>
<dbReference type="InterPro" id="IPR016162">
    <property type="entry name" value="Ald_DH_N"/>
</dbReference>
<name>A0A918S4W4_9GAMM</name>
<dbReference type="Gene3D" id="3.40.605.10">
    <property type="entry name" value="Aldehyde Dehydrogenase, Chain A, domain 1"/>
    <property type="match status" value="1"/>
</dbReference>
<evidence type="ECO:0000256" key="2">
    <source>
        <dbReference type="ARBA" id="ARBA00023002"/>
    </source>
</evidence>
<evidence type="ECO:0000256" key="5">
    <source>
        <dbReference type="PIRSR" id="PIRSR036492-1"/>
    </source>
</evidence>
<protein>
    <recommendedName>
        <fullName evidence="4">Aldehyde dehydrogenase</fullName>
    </recommendedName>
</protein>
<proteinExistence type="inferred from homology"/>
<dbReference type="GO" id="GO:0006081">
    <property type="term" value="P:aldehyde metabolic process"/>
    <property type="evidence" value="ECO:0007669"/>
    <property type="project" value="InterPro"/>
</dbReference>
<feature type="active site" evidence="5">
    <location>
        <position position="246"/>
    </location>
</feature>
<evidence type="ECO:0000313" key="10">
    <source>
        <dbReference type="Proteomes" id="UP000614811"/>
    </source>
</evidence>
<organism evidence="9 10">
    <name type="scientific">Arenicella chitinivorans</name>
    <dbReference type="NCBI Taxonomy" id="1329800"/>
    <lineage>
        <taxon>Bacteria</taxon>
        <taxon>Pseudomonadati</taxon>
        <taxon>Pseudomonadota</taxon>
        <taxon>Gammaproteobacteria</taxon>
        <taxon>Arenicellales</taxon>
        <taxon>Arenicellaceae</taxon>
        <taxon>Arenicella</taxon>
    </lineage>
</organism>
<dbReference type="PANTHER" id="PTHR43570">
    <property type="entry name" value="ALDEHYDE DEHYDROGENASE"/>
    <property type="match status" value="1"/>
</dbReference>
<sequence length="473" mass="52420">MDMNKALQRQKQANLKAAYAPASVREDRLDRLIDLITRFEEPICEALMSDYGYRSIDQIRFAEVVTTLKPLKTAKRKLQRWMRPERRTTGLPFNLAGGRSEVIYQPLGSVGIISPWNFPINLTFSPLAGVIAAGNRAMIKPSELTPATSSLMDQMIKESFDPEEITVVTGGPETGKAFSQLPFDHLIYTGGEAVAKHIMRAAAENLVPLTLELGGKSPVVISDSAKLPLAAKRILFGKLFNAGQICLAPDTVFVPEKRLEEFIKQMKLAAHEIFPQEKKHHDYVAVINANHAGRINGYLANAVNNGADVISLGPTDCNQAELEQGLNNIVPITLVVNPNEEADINKDEIFGPLLLVKTYSDFDHVIDHINLNPKPLALYYFGRNKNEQQRLLLETSSGGMTINDVIMHYTIDDLPFGGVGASGMGAYHGFDGFKQFSHARSVYRQSPFDVGAMLRPPYEAKFKVMNKLLRLIS</sequence>
<dbReference type="Proteomes" id="UP000614811">
    <property type="component" value="Unassembled WGS sequence"/>
</dbReference>
<evidence type="ECO:0000259" key="8">
    <source>
        <dbReference type="Pfam" id="PF00171"/>
    </source>
</evidence>
<evidence type="ECO:0000256" key="4">
    <source>
        <dbReference type="PIRNR" id="PIRNR036492"/>
    </source>
</evidence>
<gene>
    <name evidence="9" type="ORF">GCM10008090_33230</name>
</gene>
<dbReference type="Gene3D" id="3.40.309.10">
    <property type="entry name" value="Aldehyde Dehydrogenase, Chain A, domain 2"/>
    <property type="match status" value="1"/>
</dbReference>
<dbReference type="GO" id="GO:0005737">
    <property type="term" value="C:cytoplasm"/>
    <property type="evidence" value="ECO:0007669"/>
    <property type="project" value="TreeGrafter"/>
</dbReference>
<dbReference type="SUPFAM" id="SSF53720">
    <property type="entry name" value="ALDH-like"/>
    <property type="match status" value="1"/>
</dbReference>
<dbReference type="InterPro" id="IPR016160">
    <property type="entry name" value="Ald_DH_CS_CYS"/>
</dbReference>
<dbReference type="InterPro" id="IPR015590">
    <property type="entry name" value="Aldehyde_DH_dom"/>
</dbReference>
<comment type="caution">
    <text evidence="9">The sequence shown here is derived from an EMBL/GenBank/DDBJ whole genome shotgun (WGS) entry which is preliminary data.</text>
</comment>
<keyword evidence="3" id="KW-0520">NAD</keyword>
<dbReference type="InterPro" id="IPR016163">
    <property type="entry name" value="Ald_DH_C"/>
</dbReference>
<dbReference type="InterPro" id="IPR029510">
    <property type="entry name" value="Ald_DH_CS_GLU"/>
</dbReference>
<keyword evidence="2 4" id="KW-0560">Oxidoreductase</keyword>
<keyword evidence="10" id="KW-1185">Reference proteome</keyword>
<dbReference type="PANTHER" id="PTHR43570:SF20">
    <property type="entry name" value="ALDEHYDE DEHYDROGENASE ALDX-RELATED"/>
    <property type="match status" value="1"/>
</dbReference>
<dbReference type="AlphaFoldDB" id="A0A918S4W4"/>
<evidence type="ECO:0000256" key="7">
    <source>
        <dbReference type="RuleBase" id="RU003345"/>
    </source>
</evidence>
<dbReference type="EMBL" id="BMXA01000009">
    <property type="protein sequence ID" value="GHA20669.1"/>
    <property type="molecule type" value="Genomic_DNA"/>
</dbReference>
<dbReference type="InterPro" id="IPR012394">
    <property type="entry name" value="Aldehyde_DH_NAD(P)"/>
</dbReference>
<feature type="domain" description="Aldehyde dehydrogenase" evidence="8">
    <location>
        <begin position="2"/>
        <end position="442"/>
    </location>
</feature>
<evidence type="ECO:0000313" key="9">
    <source>
        <dbReference type="EMBL" id="GHA20669.1"/>
    </source>
</evidence>
<dbReference type="CDD" id="cd07133">
    <property type="entry name" value="ALDH_CALDH_CalB"/>
    <property type="match status" value="1"/>
</dbReference>
<dbReference type="PROSITE" id="PS00070">
    <property type="entry name" value="ALDEHYDE_DEHYDR_CYS"/>
    <property type="match status" value="1"/>
</dbReference>
<feature type="active site" evidence="5 6">
    <location>
        <position position="212"/>
    </location>
</feature>
<evidence type="ECO:0000256" key="3">
    <source>
        <dbReference type="ARBA" id="ARBA00023027"/>
    </source>
</evidence>
<dbReference type="GO" id="GO:0004029">
    <property type="term" value="F:aldehyde dehydrogenase (NAD+) activity"/>
    <property type="evidence" value="ECO:0007669"/>
    <property type="project" value="TreeGrafter"/>
</dbReference>
<evidence type="ECO:0000256" key="1">
    <source>
        <dbReference type="ARBA" id="ARBA00009986"/>
    </source>
</evidence>
<dbReference type="InterPro" id="IPR016161">
    <property type="entry name" value="Ald_DH/histidinol_DH"/>
</dbReference>
<dbReference type="Pfam" id="PF00171">
    <property type="entry name" value="Aldedh"/>
    <property type="match status" value="1"/>
</dbReference>